<evidence type="ECO:0000259" key="3">
    <source>
        <dbReference type="PROSITE" id="PS51462"/>
    </source>
</evidence>
<dbReference type="PRINTS" id="PR00502">
    <property type="entry name" value="NUDIXFAMILY"/>
</dbReference>
<name>A0A212J2P3_9BACT</name>
<dbReference type="EMBL" id="FLUL01000001">
    <property type="protein sequence ID" value="SBV93687.1"/>
    <property type="molecule type" value="Genomic_DNA"/>
</dbReference>
<dbReference type="CDD" id="cd04690">
    <property type="entry name" value="NUDIX_Hydrolase"/>
    <property type="match status" value="1"/>
</dbReference>
<dbReference type="PROSITE" id="PS00893">
    <property type="entry name" value="NUDIX_BOX"/>
    <property type="match status" value="1"/>
</dbReference>
<dbReference type="InterPro" id="IPR015797">
    <property type="entry name" value="NUDIX_hydrolase-like_dom_sf"/>
</dbReference>
<dbReference type="PANTHER" id="PTHR21340">
    <property type="entry name" value="DIADENOSINE 5,5-P1,P4-TETRAPHOSPHATE PYROPHOSPHOHYDROLASE MUTT"/>
    <property type="match status" value="1"/>
</dbReference>
<evidence type="ECO:0000256" key="2">
    <source>
        <dbReference type="RuleBase" id="RU003476"/>
    </source>
</evidence>
<dbReference type="InterPro" id="IPR051325">
    <property type="entry name" value="Nudix_hydrolase_domain"/>
</dbReference>
<proteinExistence type="inferred from homology"/>
<dbReference type="InterPro" id="IPR000086">
    <property type="entry name" value="NUDIX_hydrolase_dom"/>
</dbReference>
<evidence type="ECO:0000256" key="1">
    <source>
        <dbReference type="ARBA" id="ARBA00022801"/>
    </source>
</evidence>
<protein>
    <recommendedName>
        <fullName evidence="3">Nudix hydrolase domain-containing protein</fullName>
    </recommendedName>
</protein>
<evidence type="ECO:0000313" key="4">
    <source>
        <dbReference type="EMBL" id="SBV93687.1"/>
    </source>
</evidence>
<dbReference type="PROSITE" id="PS51462">
    <property type="entry name" value="NUDIX"/>
    <property type="match status" value="1"/>
</dbReference>
<dbReference type="InterPro" id="IPR020476">
    <property type="entry name" value="Nudix_hydrolase"/>
</dbReference>
<dbReference type="RefSeq" id="WP_296946971.1">
    <property type="nucleotide sequence ID" value="NZ_LT599021.1"/>
</dbReference>
<accession>A0A212J2P3</accession>
<dbReference type="GO" id="GO:0004081">
    <property type="term" value="F:bis(5'-nucleosyl)-tetraphosphatase (asymmetrical) activity"/>
    <property type="evidence" value="ECO:0007669"/>
    <property type="project" value="TreeGrafter"/>
</dbReference>
<keyword evidence="1 2" id="KW-0378">Hydrolase</keyword>
<comment type="similarity">
    <text evidence="2">Belongs to the Nudix hydrolase family.</text>
</comment>
<dbReference type="Gene3D" id="3.90.79.10">
    <property type="entry name" value="Nucleoside Triphosphate Pyrophosphohydrolase"/>
    <property type="match status" value="1"/>
</dbReference>
<reference evidence="4" key="1">
    <citation type="submission" date="2016-04" db="EMBL/GenBank/DDBJ databases">
        <authorList>
            <person name="Evans L.H."/>
            <person name="Alamgir A."/>
            <person name="Owens N."/>
            <person name="Weber N.D."/>
            <person name="Virtaneva K."/>
            <person name="Barbian K."/>
            <person name="Babar A."/>
            <person name="Rosenke K."/>
        </authorList>
    </citation>
    <scope>NUCLEOTIDE SEQUENCE</scope>
    <source>
        <strain evidence="4">86-2</strain>
    </source>
</reference>
<dbReference type="PANTHER" id="PTHR21340:SF0">
    <property type="entry name" value="BIS(5'-NUCLEOSYL)-TETRAPHOSPHATASE [ASYMMETRICAL]"/>
    <property type="match status" value="1"/>
</dbReference>
<dbReference type="SUPFAM" id="SSF55811">
    <property type="entry name" value="Nudix"/>
    <property type="match status" value="1"/>
</dbReference>
<gene>
    <name evidence="4" type="ORF">KL86DYS2_10586</name>
</gene>
<dbReference type="GO" id="GO:0006754">
    <property type="term" value="P:ATP biosynthetic process"/>
    <property type="evidence" value="ECO:0007669"/>
    <property type="project" value="TreeGrafter"/>
</dbReference>
<organism evidence="4">
    <name type="scientific">uncultured Dysgonomonas sp</name>
    <dbReference type="NCBI Taxonomy" id="206096"/>
    <lineage>
        <taxon>Bacteria</taxon>
        <taxon>Pseudomonadati</taxon>
        <taxon>Bacteroidota</taxon>
        <taxon>Bacteroidia</taxon>
        <taxon>Bacteroidales</taxon>
        <taxon>Dysgonomonadaceae</taxon>
        <taxon>Dysgonomonas</taxon>
        <taxon>environmental samples</taxon>
    </lineage>
</organism>
<feature type="domain" description="Nudix hydrolase" evidence="3">
    <location>
        <begin position="1"/>
        <end position="129"/>
    </location>
</feature>
<dbReference type="Pfam" id="PF00293">
    <property type="entry name" value="NUDIX"/>
    <property type="match status" value="1"/>
</dbReference>
<dbReference type="InterPro" id="IPR020084">
    <property type="entry name" value="NUDIX_hydrolase_CS"/>
</dbReference>
<sequence>MKILPTAGLVVTKNSQLLLAYSRNKNAWYLPGGKIDEGETSKEALVREIKEELNIELQPDKIESYKLISASAYGEDSDLIMKQDTFRYDLTEEIEPSQEIAAVKYFDLEMYKKEPAQVPGVLKVFKFLKEDGIIQ</sequence>
<dbReference type="GO" id="GO:0006167">
    <property type="term" value="P:AMP biosynthetic process"/>
    <property type="evidence" value="ECO:0007669"/>
    <property type="project" value="TreeGrafter"/>
</dbReference>
<dbReference type="AlphaFoldDB" id="A0A212J2P3"/>